<reference evidence="1" key="1">
    <citation type="submission" date="2020-07" db="EMBL/GenBank/DDBJ databases">
        <title>Multicomponent nature underlies the extraordinary mechanical properties of spider dragline silk.</title>
        <authorList>
            <person name="Kono N."/>
            <person name="Nakamura H."/>
            <person name="Mori M."/>
            <person name="Yoshida Y."/>
            <person name="Ohtoshi R."/>
            <person name="Malay A.D."/>
            <person name="Moran D.A.P."/>
            <person name="Tomita M."/>
            <person name="Numata K."/>
            <person name="Arakawa K."/>
        </authorList>
    </citation>
    <scope>NUCLEOTIDE SEQUENCE</scope>
</reference>
<gene>
    <name evidence="1" type="ORF">TNCT_192371</name>
</gene>
<accession>A0A8X6KYH1</accession>
<keyword evidence="2" id="KW-1185">Reference proteome</keyword>
<organism evidence="1 2">
    <name type="scientific">Trichonephila clavata</name>
    <name type="common">Joro spider</name>
    <name type="synonym">Nephila clavata</name>
    <dbReference type="NCBI Taxonomy" id="2740835"/>
    <lineage>
        <taxon>Eukaryota</taxon>
        <taxon>Metazoa</taxon>
        <taxon>Ecdysozoa</taxon>
        <taxon>Arthropoda</taxon>
        <taxon>Chelicerata</taxon>
        <taxon>Arachnida</taxon>
        <taxon>Araneae</taxon>
        <taxon>Araneomorphae</taxon>
        <taxon>Entelegynae</taxon>
        <taxon>Araneoidea</taxon>
        <taxon>Nephilidae</taxon>
        <taxon>Trichonephila</taxon>
    </lineage>
</organism>
<dbReference type="Proteomes" id="UP000887116">
    <property type="component" value="Unassembled WGS sequence"/>
</dbReference>
<name>A0A8X6KYH1_TRICU</name>
<dbReference type="AlphaFoldDB" id="A0A8X6KYH1"/>
<evidence type="ECO:0000313" key="1">
    <source>
        <dbReference type="EMBL" id="GFQ91160.1"/>
    </source>
</evidence>
<protein>
    <submittedName>
        <fullName evidence="1">Uncharacterized protein</fullName>
    </submittedName>
</protein>
<proteinExistence type="predicted"/>
<sequence length="88" mass="9972">MVHLGSDHRDGRDRSSLIVHRSDRSWIADRDHHEGTDGIRSFRSDIGSFESDHGSFVDRIRSVWNRDRIGTGSFAPHRALHAGRVAVI</sequence>
<comment type="caution">
    <text evidence="1">The sequence shown here is derived from an EMBL/GenBank/DDBJ whole genome shotgun (WGS) entry which is preliminary data.</text>
</comment>
<evidence type="ECO:0000313" key="2">
    <source>
        <dbReference type="Proteomes" id="UP000887116"/>
    </source>
</evidence>
<dbReference type="EMBL" id="BMAO01023827">
    <property type="protein sequence ID" value="GFQ91160.1"/>
    <property type="molecule type" value="Genomic_DNA"/>
</dbReference>